<evidence type="ECO:0000313" key="3">
    <source>
        <dbReference type="Proteomes" id="UP000521943"/>
    </source>
</evidence>
<dbReference type="GO" id="GO:0006355">
    <property type="term" value="P:regulation of DNA-templated transcription"/>
    <property type="evidence" value="ECO:0007669"/>
    <property type="project" value="InterPro"/>
</dbReference>
<dbReference type="GO" id="GO:0003677">
    <property type="term" value="F:DNA binding"/>
    <property type="evidence" value="ECO:0007669"/>
    <property type="project" value="InterPro"/>
</dbReference>
<feature type="region of interest" description="Disordered" evidence="1">
    <location>
        <begin position="10"/>
        <end position="32"/>
    </location>
</feature>
<comment type="caution">
    <text evidence="2">The sequence shown here is derived from an EMBL/GenBank/DDBJ whole genome shotgun (WGS) entry which is preliminary data.</text>
</comment>
<proteinExistence type="predicted"/>
<evidence type="ECO:0000313" key="2">
    <source>
        <dbReference type="EMBL" id="KAF6753423.1"/>
    </source>
</evidence>
<protein>
    <recommendedName>
        <fullName evidence="4">GCM domain-containing protein</fullName>
    </recommendedName>
</protein>
<dbReference type="Proteomes" id="UP000521943">
    <property type="component" value="Unassembled WGS sequence"/>
</dbReference>
<dbReference type="SUPFAM" id="SSF90073">
    <property type="entry name" value="GCM domain"/>
    <property type="match status" value="1"/>
</dbReference>
<keyword evidence="3" id="KW-1185">Reference proteome</keyword>
<dbReference type="InterPro" id="IPR036115">
    <property type="entry name" value="GCM_dom_sf"/>
</dbReference>
<sequence length="967" mass="108496">MDIPLFKNLLKSSPEPPVSTEEPPAGPSEDLDWPSGYVRRVCPAHLNEANTLNENKWAWRSVGYRQRDGRQAETRICLGTIQCSNAACTRPVRPLTQSAPRRNQLAEPCHFCGSVLAHIDCSARCFRFSTLVHGQLYLVWEHDGLHHHPRPPVPRTLSIVERESVDRQIANSFGATAHQLRTGSALNPNSIPLHEISDVLANARSARYQIAQSQARQGIPTASTMRGGFTTLTSLADLKDKNGEPFLIDSSLSGAPYLMFRTGFMKEMLLESIKEWEEEDPRADGRHGLVTDGCHSFFRDGVIVATCVFNSKLAAWVPVLYTWIGGESANHFRPHFREISQLIVDSMGARFDQKYLLHVMDFSAAQQKAHDAEFVEAVMKSLGPLLASLDPAAVDAQRAAILSKVARIGCNMHFLTSVTRIRDTAALIPPDLIPRFMASIKVMMGNETTESQFDNVAASLSREFPRIRNWLKWWMQPWVMAMVFPAKSPVPSYVRDQVPSTSNPVEHQHHLLNHATTKDQDLIPGAMALLKHVQEREAQYRAIESVWNPPTKPTKTRQRKKKAEYVNDGRAPDTVARLALANSKKTPKSAISTEEVRPTVSTEVSYKWAHSNSCFYDTSMEVWYRALQRWSPDELGDLSSLVPTNSFLSFLVNHVNRRMELDSGNRAAPGYHRQVSQVLYLGQTQVRSFIVDRWKLAGPDDYFCAASWLHHAVRDSNTSVAAQARFGIQQLVRSRCSHNHITLGYNPASPPTLTNIELSVVSFLRELYPHVALTPQHYFAHYIPRNASGHPIQASSTQCAEVAELANTLVCRAPTSITDVQFSWPKLLSCCTLGQLPTLTEDSLYPASLTWPEVFQIDDPIDGVPVVYEYIGRVLHSANHYTAEVRIEDQYYMYNDMLNAVDGHDFVHLSTSSFGASVGNKATASYVYNRTSVKDTVRAYLYILADNLQLLIHLVAYYVDITFTCCH</sequence>
<dbReference type="AlphaFoldDB" id="A0A8H6M2S0"/>
<dbReference type="OrthoDB" id="3046222at2759"/>
<dbReference type="EMBL" id="JACGCI010000039">
    <property type="protein sequence ID" value="KAF6753423.1"/>
    <property type="molecule type" value="Genomic_DNA"/>
</dbReference>
<evidence type="ECO:0008006" key="4">
    <source>
        <dbReference type="Google" id="ProtNLM"/>
    </source>
</evidence>
<name>A0A8H6M2S0_9AGAR</name>
<organism evidence="2 3">
    <name type="scientific">Ephemerocybe angulata</name>
    <dbReference type="NCBI Taxonomy" id="980116"/>
    <lineage>
        <taxon>Eukaryota</taxon>
        <taxon>Fungi</taxon>
        <taxon>Dikarya</taxon>
        <taxon>Basidiomycota</taxon>
        <taxon>Agaricomycotina</taxon>
        <taxon>Agaricomycetes</taxon>
        <taxon>Agaricomycetidae</taxon>
        <taxon>Agaricales</taxon>
        <taxon>Agaricineae</taxon>
        <taxon>Psathyrellaceae</taxon>
        <taxon>Ephemerocybe</taxon>
    </lineage>
</organism>
<gene>
    <name evidence="2" type="ORF">DFP72DRAFT_814081</name>
</gene>
<accession>A0A8H6M2S0</accession>
<reference evidence="2 3" key="1">
    <citation type="submission" date="2020-07" db="EMBL/GenBank/DDBJ databases">
        <title>Comparative genomics of pyrophilous fungi reveals a link between fire events and developmental genes.</title>
        <authorList>
            <consortium name="DOE Joint Genome Institute"/>
            <person name="Steindorff A.S."/>
            <person name="Carver A."/>
            <person name="Calhoun S."/>
            <person name="Stillman K."/>
            <person name="Liu H."/>
            <person name="Lipzen A."/>
            <person name="Pangilinan J."/>
            <person name="Labutti K."/>
            <person name="Bruns T.D."/>
            <person name="Grigoriev I.V."/>
        </authorList>
    </citation>
    <scope>NUCLEOTIDE SEQUENCE [LARGE SCALE GENOMIC DNA]</scope>
    <source>
        <strain evidence="2 3">CBS 144469</strain>
    </source>
</reference>
<evidence type="ECO:0000256" key="1">
    <source>
        <dbReference type="SAM" id="MobiDB-lite"/>
    </source>
</evidence>